<protein>
    <submittedName>
        <fullName evidence="2">Uncharacterized protein</fullName>
    </submittedName>
</protein>
<dbReference type="Proteomes" id="UP001566132">
    <property type="component" value="Unassembled WGS sequence"/>
</dbReference>
<accession>A0ABD1F842</accession>
<evidence type="ECO:0000256" key="1">
    <source>
        <dbReference type="SAM" id="MobiDB-lite"/>
    </source>
</evidence>
<evidence type="ECO:0000313" key="2">
    <source>
        <dbReference type="EMBL" id="KAL1513765.1"/>
    </source>
</evidence>
<dbReference type="AlphaFoldDB" id="A0ABD1F842"/>
<comment type="caution">
    <text evidence="2">The sequence shown here is derived from an EMBL/GenBank/DDBJ whole genome shotgun (WGS) entry which is preliminary data.</text>
</comment>
<dbReference type="EMBL" id="JBDJPC010000002">
    <property type="protein sequence ID" value="KAL1513765.1"/>
    <property type="molecule type" value="Genomic_DNA"/>
</dbReference>
<feature type="region of interest" description="Disordered" evidence="1">
    <location>
        <begin position="37"/>
        <end position="67"/>
    </location>
</feature>
<name>A0ABD1F842_HYPHA</name>
<proteinExistence type="predicted"/>
<evidence type="ECO:0000313" key="3">
    <source>
        <dbReference type="Proteomes" id="UP001566132"/>
    </source>
</evidence>
<reference evidence="2 3" key="1">
    <citation type="submission" date="2024-05" db="EMBL/GenBank/DDBJ databases">
        <title>Genetic variation in Jamaican populations of the coffee berry borer (Hypothenemus hampei).</title>
        <authorList>
            <person name="Errbii M."/>
            <person name="Myrie A."/>
        </authorList>
    </citation>
    <scope>NUCLEOTIDE SEQUENCE [LARGE SCALE GENOMIC DNA]</scope>
    <source>
        <strain evidence="2">JA-Hopewell-2020-01-JO</strain>
        <tissue evidence="2">Whole body</tissue>
    </source>
</reference>
<gene>
    <name evidence="2" type="ORF">ABEB36_003133</name>
</gene>
<keyword evidence="3" id="KW-1185">Reference proteome</keyword>
<organism evidence="2 3">
    <name type="scientific">Hypothenemus hampei</name>
    <name type="common">Coffee berry borer</name>
    <dbReference type="NCBI Taxonomy" id="57062"/>
    <lineage>
        <taxon>Eukaryota</taxon>
        <taxon>Metazoa</taxon>
        <taxon>Ecdysozoa</taxon>
        <taxon>Arthropoda</taxon>
        <taxon>Hexapoda</taxon>
        <taxon>Insecta</taxon>
        <taxon>Pterygota</taxon>
        <taxon>Neoptera</taxon>
        <taxon>Endopterygota</taxon>
        <taxon>Coleoptera</taxon>
        <taxon>Polyphaga</taxon>
        <taxon>Cucujiformia</taxon>
        <taxon>Curculionidae</taxon>
        <taxon>Scolytinae</taxon>
        <taxon>Hypothenemus</taxon>
    </lineage>
</organism>
<sequence>MLESNKVVTCITTTNDCNGYCKLSEVKEQYKTRNGQEIAAEEETDKPNQNNPLNAKHTIEKKCRKKNENSQLWKQNIRKRNRNVGIEYVTASEKIHLPRFPKNINTPCKCCLKWHDKIDDEMKSEIFQAFWNLVNLDKQRSLI</sequence>